<sequence length="267" mass="30388">MKLLPFPEPRLHLRRRATSKGSPETYWDHPTRIVRWMGRNALRRITEVYNTSGRFPTLDELEDWISDHHRQAIRFIDDYDRTVLNAAIFALDVYSLEEYAKRVMWASNGGKKSGWKKGARGKRPPTYTTTQLREVEDLSIAQQADKLGCSPATIKRIRARLKAEKAAAQEAELDALFGPQEAVQPLSEDEEDALLASLDDHSHRRPFPKMSPEAAPGAEPVRITPMSDPIPDHVPASWIDNVHELVAQNQRELEANVSFATFEEIEL</sequence>
<dbReference type="Proteomes" id="UP000274841">
    <property type="component" value="Chromosome"/>
</dbReference>
<gene>
    <name evidence="1" type="ORF">CVS54_01381</name>
</gene>
<evidence type="ECO:0000313" key="1">
    <source>
        <dbReference type="EMBL" id="AZS40059.1"/>
    </source>
</evidence>
<protein>
    <submittedName>
        <fullName evidence="1">Uncharacterized protein</fullName>
    </submittedName>
</protein>
<evidence type="ECO:0000313" key="2">
    <source>
        <dbReference type="Proteomes" id="UP000274841"/>
    </source>
</evidence>
<dbReference type="KEGG" id="moy:CVS54_01381"/>
<accession>A0A3S9WJ06</accession>
<organism evidence="1 2">
    <name type="scientific">Microbacterium oxydans</name>
    <dbReference type="NCBI Taxonomy" id="82380"/>
    <lineage>
        <taxon>Bacteria</taxon>
        <taxon>Bacillati</taxon>
        <taxon>Actinomycetota</taxon>
        <taxon>Actinomycetes</taxon>
        <taxon>Micrococcales</taxon>
        <taxon>Microbacteriaceae</taxon>
        <taxon>Microbacterium</taxon>
    </lineage>
</organism>
<name>A0A3S9WJ06_9MICO</name>
<dbReference type="EMBL" id="CP031422">
    <property type="protein sequence ID" value="AZS40059.1"/>
    <property type="molecule type" value="Genomic_DNA"/>
</dbReference>
<dbReference type="AlphaFoldDB" id="A0A3S9WJ06"/>
<reference evidence="1 2" key="1">
    <citation type="submission" date="2018-08" db="EMBL/GenBank/DDBJ databases">
        <title>Microbacterium oxydans strain HG3.</title>
        <authorList>
            <person name="ORTET P."/>
        </authorList>
    </citation>
    <scope>NUCLEOTIDE SEQUENCE [LARGE SCALE GENOMIC DNA]</scope>
    <source>
        <strain evidence="1 2">HG3</strain>
    </source>
</reference>
<proteinExistence type="predicted"/>